<proteinExistence type="predicted"/>
<name>A0A0D2Y8M5_FUSOF</name>
<reference evidence="3" key="1">
    <citation type="journal article" date="2012" name="Mol. Plant Microbe Interact.">
        <title>A highly conserved effector in Fusarium oxysporum is required for full virulence on Arabidopsis.</title>
        <authorList>
            <person name="Thatcher L.F."/>
            <person name="Gardiner D.M."/>
            <person name="Kazan K."/>
            <person name="Manners J."/>
        </authorList>
    </citation>
    <scope>NUCLEOTIDE SEQUENCE [LARGE SCALE GENOMIC DNA]</scope>
    <source>
        <strain evidence="3">Fo5176</strain>
    </source>
</reference>
<reference evidence="2" key="2">
    <citation type="submission" date="2025-08" db="UniProtKB">
        <authorList>
            <consortium name="EnsemblFungi"/>
        </authorList>
    </citation>
    <scope>IDENTIFICATION</scope>
    <source>
        <strain evidence="2">4287 / CBS 123668 / FGSC 9935 / NRRL 34936</strain>
    </source>
</reference>
<protein>
    <submittedName>
        <fullName evidence="2">Uncharacterized protein</fullName>
    </submittedName>
</protein>
<dbReference type="Proteomes" id="UP000002489">
    <property type="component" value="Unassembled WGS sequence"/>
</dbReference>
<organism evidence="2 3">
    <name type="scientific">Fusarium oxysporum (strain Fo5176)</name>
    <name type="common">Fusarium vascular wilt</name>
    <dbReference type="NCBI Taxonomy" id="660025"/>
    <lineage>
        <taxon>Eukaryota</taxon>
        <taxon>Fungi</taxon>
        <taxon>Dikarya</taxon>
        <taxon>Ascomycota</taxon>
        <taxon>Pezizomycotina</taxon>
        <taxon>Sordariomycetes</taxon>
        <taxon>Hypocreomycetidae</taxon>
        <taxon>Hypocreales</taxon>
        <taxon>Nectriaceae</taxon>
        <taxon>Fusarium</taxon>
        <taxon>Fusarium oxysporum species complex</taxon>
    </lineage>
</organism>
<dbReference type="EnsemblFungi" id="FOXG_12641T0">
    <property type="protein sequence ID" value="FOXG_12641P0"/>
    <property type="gene ID" value="FOXG_12641"/>
</dbReference>
<feature type="compositionally biased region" description="Low complexity" evidence="1">
    <location>
        <begin position="91"/>
        <end position="115"/>
    </location>
</feature>
<accession>A0A0D2Y8M5</accession>
<sequence length="142" mass="14299">MTGEFGSGEEDKGPIVRPFGGLIPNDPATTGRREGSGRPGPAVLARSWSNSGSRPWVSRSKCDGTGAIGVVDGRPENWPGPREAGLKDGEAGSSSSSSPASENASSFSSASRSGAMDPGGIIVDMENGCPVHLVGVSSGVLE</sequence>
<dbReference type="AlphaFoldDB" id="A0A0D2Y8M5"/>
<evidence type="ECO:0000313" key="2">
    <source>
        <dbReference type="EnsemblFungi" id="FOXG_12641P0"/>
    </source>
</evidence>
<evidence type="ECO:0000313" key="3">
    <source>
        <dbReference type="Proteomes" id="UP000002489"/>
    </source>
</evidence>
<evidence type="ECO:0000256" key="1">
    <source>
        <dbReference type="SAM" id="MobiDB-lite"/>
    </source>
</evidence>
<feature type="region of interest" description="Disordered" evidence="1">
    <location>
        <begin position="1"/>
        <end position="126"/>
    </location>
</feature>